<keyword evidence="11" id="KW-0238">DNA-binding</keyword>
<feature type="compositionally biased region" description="Low complexity" evidence="19">
    <location>
        <begin position="270"/>
        <end position="284"/>
    </location>
</feature>
<keyword evidence="9" id="KW-0805">Transcription regulation</keyword>
<evidence type="ECO:0000256" key="8">
    <source>
        <dbReference type="ARBA" id="ARBA00022990"/>
    </source>
</evidence>
<dbReference type="WormBase" id="Y37A1B.1a">
    <property type="protein sequence ID" value="CE46621"/>
    <property type="gene ID" value="WBGene00003085"/>
    <property type="gene designation" value="ccar-1"/>
</dbReference>
<evidence type="ECO:0000256" key="18">
    <source>
        <dbReference type="ARBA" id="ARBA00078700"/>
    </source>
</evidence>
<name>A0A0S4XR43_CAEEL</name>
<dbReference type="STRING" id="6239.Y37A1B.1a.1"/>
<dbReference type="GeneID" id="178362"/>
<comment type="interaction">
    <interactant intactId="EBI-313448">
        <id>A0A0S4XR43</id>
    </interactant>
    <interactant intactId="EBI-322886">
        <id>Q20678</id>
        <label>sec-3</label>
    </interactant>
    <organismsDiffer>false</organismsDiffer>
    <experiments>3</experiments>
</comment>
<keyword evidence="10" id="KW-0175">Coiled coil</keyword>
<dbReference type="InterPro" id="IPR036361">
    <property type="entry name" value="SAP_dom_sf"/>
</dbReference>
<feature type="region of interest" description="Disordered" evidence="19">
    <location>
        <begin position="1"/>
        <end position="21"/>
    </location>
</feature>
<evidence type="ECO:0000256" key="16">
    <source>
        <dbReference type="ARBA" id="ARBA00062912"/>
    </source>
</evidence>
<dbReference type="GO" id="GO:0005737">
    <property type="term" value="C:cytoplasm"/>
    <property type="evidence" value="ECO:0007669"/>
    <property type="project" value="UniProtKB-SubCell"/>
</dbReference>
<proteinExistence type="evidence at protein level"/>
<dbReference type="GO" id="GO:0006417">
    <property type="term" value="P:regulation of translation"/>
    <property type="evidence" value="ECO:0007669"/>
    <property type="project" value="UniProtKB-KW"/>
</dbReference>
<feature type="region of interest" description="Disordered" evidence="19">
    <location>
        <begin position="708"/>
        <end position="770"/>
    </location>
</feature>
<evidence type="ECO:0000256" key="7">
    <source>
        <dbReference type="ARBA" id="ARBA00022884"/>
    </source>
</evidence>
<comment type="similarity">
    <text evidence="14">Belongs to the SAP domain-containing ribonucleoprotein family.</text>
</comment>
<dbReference type="Pfam" id="PF19256">
    <property type="entry name" value="LAIKA"/>
    <property type="match status" value="1"/>
</dbReference>
<dbReference type="PANTHER" id="PTHR14304">
    <property type="entry name" value="CELL DIVISION CYCLE AND APOPTOSIS REGULATOR PROTEIN"/>
    <property type="match status" value="1"/>
</dbReference>
<dbReference type="Pfam" id="PF02037">
    <property type="entry name" value="SAP"/>
    <property type="match status" value="1"/>
</dbReference>
<feature type="region of interest" description="Disordered" evidence="19">
    <location>
        <begin position="846"/>
        <end position="903"/>
    </location>
</feature>
<keyword evidence="5" id="KW-0597">Phosphoprotein</keyword>
<feature type="compositionally biased region" description="Basic and acidic residues" evidence="19">
    <location>
        <begin position="594"/>
        <end position="616"/>
    </location>
</feature>
<feature type="region of interest" description="Disordered" evidence="19">
    <location>
        <begin position="1083"/>
        <end position="1122"/>
    </location>
</feature>
<sequence length="1215" mass="135193">MSQFGGGKPPGQWHRPAAPGGAPQLSGFSAVNFGGVPMVGMGVPMGMVNQAAFSSQGVLGMQGIMGAVPQQSLPQQQPNFQQQNSLQQGTNMQQNSGAKNQRTFVGVVTKMLDTYGFVDDDVFFQHSVIRGSHPRVGDKVMVEANYNPSMPFKWNAYRIQLLNAATQQEPARQAPQQQQMHQPQRGGQESQRWGAAPASGTSDRADRNGGARGNDSPLHRSSAARRHSPPPRRASPPRRTSSPKRDARPAREIRDSREPREVRRSPPPRRAASPRKASSPSAPAKNDRKRERSPSGSVAPSVRRESASPPRRRARIIPRYECRAQKPALLSPIVSGSVLRHRYSKLYLPSDYVDLSFDWVRSFQLDLSLDLSNPIQFHVFNKDVDFIGEEEIQDLDPEDADHRHQVKVLLLSHAGKSEVVKKAFCLMADGTTDDHQEPQSLLKNLHFLVGARGKETMGIGGSWSPSQDGADPNSATTMIRTAVRTTKSLTGIDLSSVSQWFSMVQIRYYRADKQRIDHVNYLLPDTQSLALDDAQWMLAETKIAEQLKAKLANVDALKIEEDEPPVVMMVEESESVVAAAAAAADVVPEQSIPDVKKEEELQAEEPKVLDNVKAEESDVVADVSMNSTTDADNSEAPAAENGQGPTNWSNLDPKSMKVAELRVELELRGLETKGIKTLLVQRLQTALDTEKAAEASVAARDVEMRDAAENAVKQEGGEENPAAFIAPSIEETKAKTEAEAKKEAEEAEKRKKKEEQLEKEKKEKREALEKHYQLPKDKKILVFPSKSFKSGKFDCKVLSLSSLLDYRHDDNKENQFEVSLFAEAFKEMIERNAAFTIYETLANCGDRDAEKKRRDEAREKPVEPKEPKEPAETTEKAAEGEEKKDEKEEKRDEKKDEKREEKREKVERIDLKSVVANRTVYEAFSLFDSNLCGYLTEKDIEEILYNGEFGISRGQIQKLAKKLSVRDKINYRHLTDVLTDMDGNVRHTPGGADDVVETDDLIRGFGYNLAKSMEPADSGAAVKSSEVSASSDGVVIINGSAVNVVQKMKLLKQVEKERDEAKSTVSEQLSLIEQLREAKAEIDKKKKDIDSHYHKSNKKLNETSAQLKSTQDENSALKQALQDCKRHADRIFSVVEKVMPPPPKKEEKSKKDEKEKTDKKDDKVSEKSAEKSTEEPSQEVPASAEQAAEPSTEAEPIVIDESEDKDAEVVEESKE</sequence>
<evidence type="ECO:0000256" key="2">
    <source>
        <dbReference type="ARBA" id="ARBA00004496"/>
    </source>
</evidence>
<feature type="domain" description="SAP" evidence="20">
    <location>
        <begin position="653"/>
        <end position="687"/>
    </location>
</feature>
<feature type="region of interest" description="Disordered" evidence="19">
    <location>
        <begin position="1134"/>
        <end position="1215"/>
    </location>
</feature>
<evidence type="ECO:0000256" key="11">
    <source>
        <dbReference type="ARBA" id="ARBA00023125"/>
    </source>
</evidence>
<feature type="region of interest" description="Disordered" evidence="19">
    <location>
        <begin position="591"/>
        <end position="653"/>
    </location>
</feature>
<dbReference type="InterPro" id="IPR025954">
    <property type="entry name" value="DBC1/CARP1_inactive_NUDIX"/>
</dbReference>
<dbReference type="PhylomeDB" id="A0A0S4XR43"/>
<feature type="compositionally biased region" description="Basic and acidic residues" evidence="19">
    <location>
        <begin position="1083"/>
        <end position="1093"/>
    </location>
</feature>
<dbReference type="PROSITE" id="PS50800">
    <property type="entry name" value="SAP"/>
    <property type="match status" value="1"/>
</dbReference>
<dbReference type="InterPro" id="IPR045353">
    <property type="entry name" value="LAIKA"/>
</dbReference>
<keyword evidence="3" id="KW-0813">Transport</keyword>
<feature type="compositionally biased region" description="Low complexity" evidence="19">
    <location>
        <begin position="167"/>
        <end position="189"/>
    </location>
</feature>
<dbReference type="GO" id="GO:0003723">
    <property type="term" value="F:RNA binding"/>
    <property type="evidence" value="ECO:0007669"/>
    <property type="project" value="UniProtKB-KW"/>
</dbReference>
<evidence type="ECO:0000313" key="23">
    <source>
        <dbReference type="WormBase" id="Y37A1B.1a"/>
    </source>
</evidence>
<dbReference type="EMBL" id="BX284604">
    <property type="protein sequence ID" value="CUV67098.1"/>
    <property type="molecule type" value="Genomic_DNA"/>
</dbReference>
<organism evidence="21 22">
    <name type="scientific">Caenorhabditis elegans</name>
    <dbReference type="NCBI Taxonomy" id="6239"/>
    <lineage>
        <taxon>Eukaryota</taxon>
        <taxon>Metazoa</taxon>
        <taxon>Ecdysozoa</taxon>
        <taxon>Nematoda</taxon>
        <taxon>Chromadorea</taxon>
        <taxon>Rhabditida</taxon>
        <taxon>Rhabditina</taxon>
        <taxon>Rhabditomorpha</taxon>
        <taxon>Rhabditoidea</taxon>
        <taxon>Rhabditidae</taxon>
        <taxon>Peloderinae</taxon>
        <taxon>Caenorhabditis</taxon>
    </lineage>
</organism>
<comment type="subunit">
    <text evidence="16">Interacts with DDX39A. Interacts with FUS. Interacts (via the C-terminal domain) with DDX39B; the interaction is direct and facilitates RNA binding of DDX39B. Component of the transcription/export (TREX) complex at least composed of ALYREF/THOC4, DDX39B, SARNP/CIP29, CHTOP and the THO subcomplex; TREX seems to have dynamic structure involving ATP-dependent remodeling; in the complex interacts directly with DDX39B in a ATP-dependent manner which bridges it to ALYREF/THOC4.</text>
</comment>
<dbReference type="PANTHER" id="PTHR14304:SF11">
    <property type="entry name" value="SAP DOMAIN-CONTAINING PROTEIN"/>
    <property type="match status" value="1"/>
</dbReference>
<dbReference type="InParanoid" id="A0A0S4XR43"/>
<feature type="compositionally biased region" description="Basic and acidic residues" evidence="19">
    <location>
        <begin position="730"/>
        <end position="770"/>
    </location>
</feature>
<dbReference type="PaxDb" id="6239-Y37A1B.1a"/>
<dbReference type="Pfam" id="PF14444">
    <property type="entry name" value="S1-like"/>
    <property type="match status" value="1"/>
</dbReference>
<evidence type="ECO:0000256" key="4">
    <source>
        <dbReference type="ARBA" id="ARBA00022490"/>
    </source>
</evidence>
<dbReference type="FunFam" id="1.10.720.30:FF:000013">
    <property type="entry name" value="SAP domain-containing ribonucleoprotein"/>
    <property type="match status" value="1"/>
</dbReference>
<dbReference type="AGR" id="WB:WBGene00003085"/>
<dbReference type="ExpressionAtlas" id="A0A0S4XR43">
    <property type="expression patterns" value="baseline"/>
</dbReference>
<dbReference type="InterPro" id="IPR003034">
    <property type="entry name" value="SAP_dom"/>
</dbReference>
<evidence type="ECO:0000256" key="9">
    <source>
        <dbReference type="ARBA" id="ARBA00023015"/>
    </source>
</evidence>
<evidence type="ECO:0000259" key="20">
    <source>
        <dbReference type="PROSITE" id="PS50800"/>
    </source>
</evidence>
<dbReference type="SUPFAM" id="SSF68906">
    <property type="entry name" value="SAP domain"/>
    <property type="match status" value="1"/>
</dbReference>
<evidence type="ECO:0000313" key="22">
    <source>
        <dbReference type="Proteomes" id="UP000001940"/>
    </source>
</evidence>
<protein>
    <recommendedName>
        <fullName evidence="17">SAP domain-containing ribonucleoprotein</fullName>
    </recommendedName>
    <alternativeName>
        <fullName evidence="18">Nuclear protein Hcc-1</fullName>
    </alternativeName>
</protein>
<keyword evidence="4" id="KW-0963">Cytoplasm</keyword>
<evidence type="ECO:0000256" key="3">
    <source>
        <dbReference type="ARBA" id="ARBA00022448"/>
    </source>
</evidence>
<dbReference type="eggNOG" id="KOG4246">
    <property type="taxonomic scope" value="Eukaryota"/>
</dbReference>
<dbReference type="InterPro" id="IPR025223">
    <property type="entry name" value="S1-like_RNA-bd_dom"/>
</dbReference>
<evidence type="ECO:0000256" key="1">
    <source>
        <dbReference type="ARBA" id="ARBA00004324"/>
    </source>
</evidence>
<keyword evidence="22" id="KW-1185">Reference proteome</keyword>
<evidence type="ECO:0000256" key="14">
    <source>
        <dbReference type="ARBA" id="ARBA00046328"/>
    </source>
</evidence>
<evidence type="ECO:0000256" key="12">
    <source>
        <dbReference type="ARBA" id="ARBA00023163"/>
    </source>
</evidence>
<evidence type="ECO:0000313" key="21">
    <source>
        <dbReference type="EMBL" id="CUV67098.1"/>
    </source>
</evidence>
<evidence type="ECO:0000256" key="17">
    <source>
        <dbReference type="ARBA" id="ARBA00070653"/>
    </source>
</evidence>
<evidence type="ECO:0007829" key="24">
    <source>
        <dbReference type="PeptideAtlas" id="A0A0S4XR43"/>
    </source>
</evidence>
<keyword evidence="13" id="KW-0539">Nucleus</keyword>
<dbReference type="GO" id="GO:0016607">
    <property type="term" value="C:nuclear speck"/>
    <property type="evidence" value="ECO:0007669"/>
    <property type="project" value="UniProtKB-SubCell"/>
</dbReference>
<dbReference type="AlphaFoldDB" id="A0A0S4XR43"/>
<evidence type="ECO:0000256" key="15">
    <source>
        <dbReference type="ARBA" id="ARBA00054093"/>
    </source>
</evidence>
<dbReference type="Proteomes" id="UP000001940">
    <property type="component" value="Chromosome IV"/>
</dbReference>
<keyword evidence="6" id="KW-0810">Translation regulation</keyword>
<evidence type="ECO:0000256" key="19">
    <source>
        <dbReference type="SAM" id="MobiDB-lite"/>
    </source>
</evidence>
<keyword evidence="12" id="KW-0804">Transcription</keyword>
<dbReference type="GO" id="GO:0006355">
    <property type="term" value="P:regulation of DNA-templated transcription"/>
    <property type="evidence" value="ECO:0000318"/>
    <property type="project" value="GO_Central"/>
</dbReference>
<feature type="compositionally biased region" description="Polar residues" evidence="19">
    <location>
        <begin position="1102"/>
        <end position="1117"/>
    </location>
</feature>
<dbReference type="Pfam" id="PF14443">
    <property type="entry name" value="DBC1"/>
    <property type="match status" value="1"/>
</dbReference>
<comment type="function">
    <text evidence="15">Binds both single-stranded and double-stranded DNA with higher affinity for the single-stranded form. Specifically binds to scaffold/matrix attachment region DNA. Also binds single-stranded RNA. Enhances RNA unwinding activity of DDX39A. May participate in important transcriptional or translational control of cell growth, metabolism and carcinogenesis. Component of the TREX complex which is thought to couple mRNA transcription, processing and nuclear export, and specifically associates with spliced mRNA and not with unspliced pre-mRNA. The TREX complex is recruited to spliced mRNAs by a transcription-independent mechanism, binds to mRNA upstream of the exon-junction complex (EJC) and is recruited in a splicing- and cap-dependent manner to a region near the 5' end of the mRNA where it functions in mRNA export to the cytoplasm via the TAP/NXF1 pathway. Associates with DDX39B, which facilitates RNA binding of DDX39B and likely plays a role in mRNA export.</text>
</comment>
<reference evidence="21 22" key="1">
    <citation type="journal article" date="1998" name="Science">
        <title>Genome sequence of the nematode C. elegans: a platform for investigating biology.</title>
        <authorList>
            <consortium name="The C. elegans sequencing consortium"/>
            <person name="Sulson J.E."/>
            <person name="Waterston R."/>
        </authorList>
    </citation>
    <scope>NUCLEOTIDE SEQUENCE [LARGE SCALE GENOMIC DNA]</scope>
    <source>
        <strain evidence="21 22">Bristol N2</strain>
    </source>
</reference>
<dbReference type="RefSeq" id="NP_001305185.1">
    <property type="nucleotide sequence ID" value="NM_001318256.5"/>
</dbReference>
<dbReference type="Bgee" id="WBGene00003085">
    <property type="expression patterns" value="Expressed in germ line (C elegans) and 4 other cell types or tissues"/>
</dbReference>
<keyword evidence="24" id="KW-1267">Proteomics identification</keyword>
<feature type="compositionally biased region" description="Polar residues" evidence="19">
    <location>
        <begin position="643"/>
        <end position="652"/>
    </location>
</feature>
<feature type="compositionally biased region" description="Basic and acidic residues" evidence="19">
    <location>
        <begin position="243"/>
        <end position="264"/>
    </location>
</feature>
<evidence type="ECO:0000256" key="13">
    <source>
        <dbReference type="ARBA" id="ARBA00023242"/>
    </source>
</evidence>
<dbReference type="GO" id="GO:0003677">
    <property type="term" value="F:DNA binding"/>
    <property type="evidence" value="ECO:0007669"/>
    <property type="project" value="UniProtKB-KW"/>
</dbReference>
<dbReference type="GO" id="GO:0005634">
    <property type="term" value="C:nucleus"/>
    <property type="evidence" value="ECO:0000318"/>
    <property type="project" value="GO_Central"/>
</dbReference>
<keyword evidence="8" id="KW-0007">Acetylation</keyword>
<feature type="compositionally biased region" description="Basic and acidic residues" evidence="19">
    <location>
        <begin position="1143"/>
        <end position="1174"/>
    </location>
</feature>
<dbReference type="Gene3D" id="1.10.720.30">
    <property type="entry name" value="SAP domain"/>
    <property type="match status" value="1"/>
</dbReference>
<dbReference type="CTD" id="178362"/>
<dbReference type="SMR" id="A0A0S4XR43"/>
<dbReference type="SMART" id="SM01122">
    <property type="entry name" value="DBC1"/>
    <property type="match status" value="1"/>
</dbReference>
<keyword evidence="7" id="KW-0694">RNA-binding</keyword>
<dbReference type="InterPro" id="IPR025224">
    <property type="entry name" value="CCAR1/CCAR2"/>
</dbReference>
<evidence type="ECO:0000256" key="5">
    <source>
        <dbReference type="ARBA" id="ARBA00022553"/>
    </source>
</evidence>
<dbReference type="IntAct" id="A0A0S4XR43">
    <property type="interactions" value="10"/>
</dbReference>
<dbReference type="FunCoup" id="A0A0S4XR43">
    <property type="interactions" value="3144"/>
</dbReference>
<dbReference type="SMART" id="SM00513">
    <property type="entry name" value="SAP"/>
    <property type="match status" value="1"/>
</dbReference>
<evidence type="ECO:0000256" key="6">
    <source>
        <dbReference type="ARBA" id="ARBA00022845"/>
    </source>
</evidence>
<feature type="region of interest" description="Disordered" evidence="19">
    <location>
        <begin position="166"/>
        <end position="317"/>
    </location>
</feature>
<accession>A0A0S4XR43</accession>
<gene>
    <name evidence="21 23" type="primary">ccar-1</name>
    <name evidence="21" type="ORF">CELE_Y37A1B.1</name>
    <name evidence="23" type="ORF">Y37A1B.1</name>
</gene>
<dbReference type="OrthoDB" id="21006at2759"/>
<evidence type="ECO:0000256" key="10">
    <source>
        <dbReference type="ARBA" id="ARBA00023054"/>
    </source>
</evidence>
<comment type="subcellular location">
    <subcellularLocation>
        <location evidence="2">Cytoplasm</location>
    </subcellularLocation>
    <subcellularLocation>
        <location evidence="1">Nucleus speckle</location>
    </subcellularLocation>
</comment>